<reference evidence="4 5" key="2">
    <citation type="submission" date="2024-06" db="EMBL/GenBank/DDBJ databases">
        <title>Caproicibacterium argilliputei sp. nov, a novel caproic acid producing anaerobic bacterium isolated from pit mud.</title>
        <authorList>
            <person name="Xia S."/>
        </authorList>
    </citation>
    <scope>NUCLEOTIDE SEQUENCE [LARGE SCALE GENOMIC DNA]</scope>
    <source>
        <strain evidence="4 5">ZCY20-5</strain>
    </source>
</reference>
<reference evidence="5" key="1">
    <citation type="submission" date="2024-06" db="EMBL/GenBank/DDBJ databases">
        <title>Caproicibacterium argilliputei sp. nov, a novel caproic acid producing anaerobic bacterium isolated from pit mud.</title>
        <authorList>
            <person name="Zeng C."/>
        </authorList>
    </citation>
    <scope>NUCLEOTIDE SEQUENCE [LARGE SCALE GENOMIC DNA]</scope>
    <source>
        <strain evidence="5">ZCY20-5</strain>
    </source>
</reference>
<reference evidence="5" key="3">
    <citation type="submission" date="2024-06" db="EMBL/GenBank/DDBJ databases">
        <authorList>
            <person name="Zeng C."/>
        </authorList>
    </citation>
    <scope>NUCLEOTIDE SEQUENCE [LARGE SCALE GENOMIC DNA]</scope>
    <source>
        <strain evidence="5">ZCY20-5</strain>
    </source>
</reference>
<dbReference type="EMBL" id="CP135996">
    <property type="protein sequence ID" value="WOC32361.1"/>
    <property type="molecule type" value="Genomic_DNA"/>
</dbReference>
<dbReference type="RefSeq" id="WP_275844934.1">
    <property type="nucleotide sequence ID" value="NZ_CP135996.1"/>
</dbReference>
<dbReference type="AlphaFoldDB" id="A0AA97DBF8"/>
<keyword evidence="3" id="KW-1133">Transmembrane helix</keyword>
<dbReference type="KEGG" id="carl:PXC00_00405"/>
<gene>
    <name evidence="4" type="ORF">PXC00_00405</name>
</gene>
<proteinExistence type="predicted"/>
<keyword evidence="5" id="KW-1185">Reference proteome</keyword>
<organism evidence="4 5">
    <name type="scientific">Caproicibacterium argilliputei</name>
    <dbReference type="NCBI Taxonomy" id="3030016"/>
    <lineage>
        <taxon>Bacteria</taxon>
        <taxon>Bacillati</taxon>
        <taxon>Bacillota</taxon>
        <taxon>Clostridia</taxon>
        <taxon>Eubacteriales</taxon>
        <taxon>Oscillospiraceae</taxon>
        <taxon>Caproicibacterium</taxon>
    </lineage>
</organism>
<evidence type="ECO:0000256" key="2">
    <source>
        <dbReference type="SAM" id="MobiDB-lite"/>
    </source>
</evidence>
<accession>A0AA97DBF8</accession>
<evidence type="ECO:0000256" key="1">
    <source>
        <dbReference type="SAM" id="Coils"/>
    </source>
</evidence>
<sequence length="380" mass="41845">MAEQAAVAAPAHDIQTKKKIKEKKKLRNKAKSYKRFCIIFVSLMLFFCSSKLWMPDTSKTYSSAYGMQQECSDNIVLTLNKWEYNPNTHYLEAVFGIKPEDENFVYDQDLRFTPKLYQFDAKGAVMNQLTCKTAYADDSTLVIQMPSVPDDWNVLGLSISDNSAALLSIQNAEDPAEQKSKSLFGILDSSDTHAVFYCDSRTVNLNTTLKAGTSKDYAVDAIESEITAIQDKITVCNTQIKRNNEAVTSLQRAIDTLKKKQPYLTDSDLEDVQSQMDAKTSQIKSMQDNNTSITKQIDAYQAKLSKLNVKLGDAYNGVTRTYEDTKPTSSDSSSSSQNVPSSSQTDSSAPSSGTSSVPTSSTSGTSSGPIIYFDVPKSGT</sequence>
<feature type="coiled-coil region" evidence="1">
    <location>
        <begin position="240"/>
        <end position="303"/>
    </location>
</feature>
<feature type="region of interest" description="Disordered" evidence="2">
    <location>
        <begin position="321"/>
        <end position="380"/>
    </location>
</feature>
<keyword evidence="1" id="KW-0175">Coiled coil</keyword>
<keyword evidence="3" id="KW-0812">Transmembrane</keyword>
<feature type="compositionally biased region" description="Low complexity" evidence="2">
    <location>
        <begin position="327"/>
        <end position="369"/>
    </location>
</feature>
<evidence type="ECO:0000313" key="4">
    <source>
        <dbReference type="EMBL" id="WOC32361.1"/>
    </source>
</evidence>
<dbReference type="Proteomes" id="UP001300604">
    <property type="component" value="Chromosome"/>
</dbReference>
<evidence type="ECO:0000313" key="5">
    <source>
        <dbReference type="Proteomes" id="UP001300604"/>
    </source>
</evidence>
<evidence type="ECO:0000256" key="3">
    <source>
        <dbReference type="SAM" id="Phobius"/>
    </source>
</evidence>
<protein>
    <submittedName>
        <fullName evidence="4">Uncharacterized protein</fullName>
    </submittedName>
</protein>
<dbReference type="Gene3D" id="1.10.287.1490">
    <property type="match status" value="1"/>
</dbReference>
<keyword evidence="3" id="KW-0472">Membrane</keyword>
<feature type="transmembrane region" description="Helical" evidence="3">
    <location>
        <begin position="33"/>
        <end position="54"/>
    </location>
</feature>
<name>A0AA97DBF8_9FIRM</name>